<dbReference type="InterPro" id="IPR027417">
    <property type="entry name" value="P-loop_NTPase"/>
</dbReference>
<dbReference type="CDD" id="cd03221">
    <property type="entry name" value="ABCF_EF-3"/>
    <property type="match status" value="2"/>
</dbReference>
<keyword evidence="5" id="KW-1185">Reference proteome</keyword>
<evidence type="ECO:0000256" key="2">
    <source>
        <dbReference type="ARBA" id="ARBA00022840"/>
    </source>
</evidence>
<dbReference type="NCBIfam" id="NF000355">
    <property type="entry name" value="ribo_prot_ABC_F"/>
    <property type="match status" value="1"/>
</dbReference>
<evidence type="ECO:0000313" key="4">
    <source>
        <dbReference type="EMBL" id="MBC8571193.1"/>
    </source>
</evidence>
<dbReference type="GO" id="GO:0005524">
    <property type="term" value="F:ATP binding"/>
    <property type="evidence" value="ECO:0007669"/>
    <property type="project" value="UniProtKB-KW"/>
</dbReference>
<feature type="domain" description="ABC transporter" evidence="3">
    <location>
        <begin position="306"/>
        <end position="488"/>
    </location>
</feature>
<dbReference type="InterPro" id="IPR003593">
    <property type="entry name" value="AAA+_ATPase"/>
</dbReference>
<evidence type="ECO:0000313" key="5">
    <source>
        <dbReference type="Proteomes" id="UP000660861"/>
    </source>
</evidence>
<gene>
    <name evidence="4" type="primary">abc-f</name>
    <name evidence="4" type="ORF">H8709_10190</name>
</gene>
<dbReference type="SMART" id="SM00382">
    <property type="entry name" value="AAA"/>
    <property type="match status" value="2"/>
</dbReference>
<keyword evidence="2" id="KW-0067">ATP-binding</keyword>
<accession>A0A926EDR2</accession>
<evidence type="ECO:0000259" key="3">
    <source>
        <dbReference type="PROSITE" id="PS50893"/>
    </source>
</evidence>
<proteinExistence type="predicted"/>
<protein>
    <submittedName>
        <fullName evidence="4">ABC-F type ribosomal protection protein</fullName>
    </submittedName>
</protein>
<dbReference type="Gene3D" id="3.40.50.300">
    <property type="entry name" value="P-loop containing nucleotide triphosphate hydrolases"/>
    <property type="match status" value="2"/>
</dbReference>
<dbReference type="Proteomes" id="UP000660861">
    <property type="component" value="Unassembled WGS sequence"/>
</dbReference>
<comment type="caution">
    <text evidence="4">The sequence shown here is derived from an EMBL/GenBank/DDBJ whole genome shotgun (WGS) entry which is preliminary data.</text>
</comment>
<dbReference type="AlphaFoldDB" id="A0A926EDR2"/>
<dbReference type="PROSITE" id="PS00211">
    <property type="entry name" value="ABC_TRANSPORTER_1"/>
    <property type="match status" value="2"/>
</dbReference>
<dbReference type="RefSeq" id="WP_262398287.1">
    <property type="nucleotide sequence ID" value="NZ_JACRTC010000008.1"/>
</dbReference>
<feature type="domain" description="ABC transporter" evidence="3">
    <location>
        <begin position="4"/>
        <end position="213"/>
    </location>
</feature>
<dbReference type="PANTHER" id="PTHR42855">
    <property type="entry name" value="ABC TRANSPORTER ATP-BINDING SUBUNIT"/>
    <property type="match status" value="1"/>
</dbReference>
<dbReference type="EMBL" id="JACRTC010000008">
    <property type="protein sequence ID" value="MBC8571193.1"/>
    <property type="molecule type" value="Genomic_DNA"/>
</dbReference>
<dbReference type="SUPFAM" id="SSF52540">
    <property type="entry name" value="P-loop containing nucleoside triphosphate hydrolases"/>
    <property type="match status" value="2"/>
</dbReference>
<dbReference type="PANTHER" id="PTHR42855:SF2">
    <property type="entry name" value="DRUG RESISTANCE ABC TRANSPORTER,ATP-BINDING PROTEIN"/>
    <property type="match status" value="1"/>
</dbReference>
<dbReference type="InterPro" id="IPR017871">
    <property type="entry name" value="ABC_transporter-like_CS"/>
</dbReference>
<dbReference type="GO" id="GO:0016887">
    <property type="term" value="F:ATP hydrolysis activity"/>
    <property type="evidence" value="ECO:0007669"/>
    <property type="project" value="InterPro"/>
</dbReference>
<dbReference type="InterPro" id="IPR003439">
    <property type="entry name" value="ABC_transporter-like_ATP-bd"/>
</dbReference>
<evidence type="ECO:0000256" key="1">
    <source>
        <dbReference type="ARBA" id="ARBA00022741"/>
    </source>
</evidence>
<reference evidence="4" key="1">
    <citation type="submission" date="2020-08" db="EMBL/GenBank/DDBJ databases">
        <title>Genome public.</title>
        <authorList>
            <person name="Liu C."/>
            <person name="Sun Q."/>
        </authorList>
    </citation>
    <scope>NUCLEOTIDE SEQUENCE</scope>
    <source>
        <strain evidence="4">NSJ-54</strain>
    </source>
</reference>
<sequence length="488" mass="55667">MSLIQVSHLTFGYDGSLDNIFEDVSFQIDTRWKLGLTGRNGRGKTTFLRLLMGEYPYTGTISHSVDFDYFPFGVQQPDRTTQEIAGELAPDMAPWQLSRELSLLELDDEVLYRPFSTLSQGERTKILLAALFLRENHFLLIDEPTNHLDQHARQVVGRYLRGKESFILVSHDRDFLDSCIDHILSINRCNIEVQRGNFSTWQENKRRQDQFETLENQRLQKDIRRLSAAARRTCGWSDQVEASKYGAGVADRGYVGHKSAKMMKRSKVIARRQEAAIEERSGLMRNVDTAESLKLQNLPFPKPVLVEASDLSLFYDGRAVVEQLNFTVERGDRIALHGKNGAGKSSVLKLLLGEMIDHTGRIQLANGLIISYIPQDTAFLRGSLRDFCQEREIDESLCKAILRKLDFSREQFLGNMENFSAGQKKKVLLAGSLCQKAHLYLWDEPLNFVDVLSRIQIEELILDSEPTMVFVEHDSAFETRVATKVVEL</sequence>
<keyword evidence="1" id="KW-0547">Nucleotide-binding</keyword>
<dbReference type="InterPro" id="IPR051309">
    <property type="entry name" value="ABCF_ATPase"/>
</dbReference>
<dbReference type="PROSITE" id="PS50893">
    <property type="entry name" value="ABC_TRANSPORTER_2"/>
    <property type="match status" value="2"/>
</dbReference>
<dbReference type="Pfam" id="PF00005">
    <property type="entry name" value="ABC_tran"/>
    <property type="match status" value="2"/>
</dbReference>
<organism evidence="4 5">
    <name type="scientific">Zongyangia hominis</name>
    <dbReference type="NCBI Taxonomy" id="2763677"/>
    <lineage>
        <taxon>Bacteria</taxon>
        <taxon>Bacillati</taxon>
        <taxon>Bacillota</taxon>
        <taxon>Clostridia</taxon>
        <taxon>Eubacteriales</taxon>
        <taxon>Oscillospiraceae</taxon>
        <taxon>Zongyangia</taxon>
    </lineage>
</organism>
<name>A0A926EDR2_9FIRM</name>